<dbReference type="Gene3D" id="3.40.50.720">
    <property type="entry name" value="NAD(P)-binding Rossmann-like Domain"/>
    <property type="match status" value="1"/>
</dbReference>
<comment type="caution">
    <text evidence="3">The sequence shown here is derived from an EMBL/GenBank/DDBJ whole genome shotgun (WGS) entry which is preliminary data.</text>
</comment>
<dbReference type="Pfam" id="PF00106">
    <property type="entry name" value="adh_short"/>
    <property type="match status" value="1"/>
</dbReference>
<dbReference type="PANTHER" id="PTHR42760:SF133">
    <property type="entry name" value="3-OXOACYL-[ACYL-CARRIER-PROTEIN] REDUCTASE"/>
    <property type="match status" value="1"/>
</dbReference>
<accession>A0ABS5TG57</accession>
<evidence type="ECO:0000313" key="4">
    <source>
        <dbReference type="Proteomes" id="UP001197247"/>
    </source>
</evidence>
<protein>
    <submittedName>
        <fullName evidence="3">SDR family oxidoreductase</fullName>
    </submittedName>
</protein>
<dbReference type="PANTHER" id="PTHR42760">
    <property type="entry name" value="SHORT-CHAIN DEHYDROGENASES/REDUCTASES FAMILY MEMBER"/>
    <property type="match status" value="1"/>
</dbReference>
<evidence type="ECO:0000256" key="2">
    <source>
        <dbReference type="ARBA" id="ARBA00023002"/>
    </source>
</evidence>
<dbReference type="InterPro" id="IPR002347">
    <property type="entry name" value="SDR_fam"/>
</dbReference>
<dbReference type="InterPro" id="IPR036291">
    <property type="entry name" value="NAD(P)-bd_dom_sf"/>
</dbReference>
<evidence type="ECO:0000313" key="3">
    <source>
        <dbReference type="EMBL" id="MBT0769063.1"/>
    </source>
</evidence>
<gene>
    <name evidence="3" type="ORF">KIH74_09010</name>
</gene>
<dbReference type="SUPFAM" id="SSF51735">
    <property type="entry name" value="NAD(P)-binding Rossmann-fold domains"/>
    <property type="match status" value="1"/>
</dbReference>
<reference evidence="3 4" key="1">
    <citation type="submission" date="2021-05" db="EMBL/GenBank/DDBJ databases">
        <title>Kineosporia and Streptomyces sp. nov. two new marine actinobacteria isolated from Coral.</title>
        <authorList>
            <person name="Buangrab K."/>
            <person name="Sutthacheep M."/>
            <person name="Yeemin T."/>
            <person name="Harunari E."/>
            <person name="Igarashi Y."/>
            <person name="Kanchanasin P."/>
            <person name="Tanasupawat S."/>
            <person name="Phongsopitanun W."/>
        </authorList>
    </citation>
    <scope>NUCLEOTIDE SEQUENCE [LARGE SCALE GENOMIC DNA]</scope>
    <source>
        <strain evidence="3 4">J2-2</strain>
    </source>
</reference>
<keyword evidence="2" id="KW-0560">Oxidoreductase</keyword>
<keyword evidence="4" id="KW-1185">Reference proteome</keyword>
<dbReference type="InterPro" id="IPR020904">
    <property type="entry name" value="Sc_DH/Rdtase_CS"/>
</dbReference>
<dbReference type="CDD" id="cd05233">
    <property type="entry name" value="SDR_c"/>
    <property type="match status" value="1"/>
</dbReference>
<sequence>MRPVCLLTGAGGLFGQAFVARCAAEYRIVAVHGRTPVNRASQNQTFVDPLNPGGRLALNDDPVHTIRADLSRADEIERVVDETLNEFGQVDLLINAAARRHWAPLLAPGAIASASEVFDVNLLAPLRMSVEVARRCWLADPAGNLAANRSVVQLSSTAGLYVYPDLGQALYGTSKAGLNHLTYHLASEFWDLGVRVNALAPDTFPGRVATQDVIDGVLDLARSDVTGRIVDLTADGG</sequence>
<organism evidence="3 4">
    <name type="scientific">Kineosporia corallincola</name>
    <dbReference type="NCBI Taxonomy" id="2835133"/>
    <lineage>
        <taxon>Bacteria</taxon>
        <taxon>Bacillati</taxon>
        <taxon>Actinomycetota</taxon>
        <taxon>Actinomycetes</taxon>
        <taxon>Kineosporiales</taxon>
        <taxon>Kineosporiaceae</taxon>
        <taxon>Kineosporia</taxon>
    </lineage>
</organism>
<dbReference type="EMBL" id="JAHBAY010000003">
    <property type="protein sequence ID" value="MBT0769063.1"/>
    <property type="molecule type" value="Genomic_DNA"/>
</dbReference>
<evidence type="ECO:0000256" key="1">
    <source>
        <dbReference type="ARBA" id="ARBA00006484"/>
    </source>
</evidence>
<dbReference type="Proteomes" id="UP001197247">
    <property type="component" value="Unassembled WGS sequence"/>
</dbReference>
<dbReference type="PROSITE" id="PS00061">
    <property type="entry name" value="ADH_SHORT"/>
    <property type="match status" value="1"/>
</dbReference>
<name>A0ABS5TG57_9ACTN</name>
<dbReference type="RefSeq" id="WP_214155353.1">
    <property type="nucleotide sequence ID" value="NZ_JAHBAY010000003.1"/>
</dbReference>
<comment type="similarity">
    <text evidence="1">Belongs to the short-chain dehydrogenases/reductases (SDR) family.</text>
</comment>
<dbReference type="PRINTS" id="PR00081">
    <property type="entry name" value="GDHRDH"/>
</dbReference>
<proteinExistence type="inferred from homology"/>